<dbReference type="GO" id="GO:0000228">
    <property type="term" value="C:nuclear chromosome"/>
    <property type="evidence" value="ECO:0007669"/>
    <property type="project" value="InterPro"/>
</dbReference>
<proteinExistence type="predicted"/>
<protein>
    <submittedName>
        <fullName evidence="2">Uncharacterized protein</fullName>
    </submittedName>
</protein>
<organism evidence="2">
    <name type="scientific">Ditylum brightwellii</name>
    <dbReference type="NCBI Taxonomy" id="49249"/>
    <lineage>
        <taxon>Eukaryota</taxon>
        <taxon>Sar</taxon>
        <taxon>Stramenopiles</taxon>
        <taxon>Ochrophyta</taxon>
        <taxon>Bacillariophyta</taxon>
        <taxon>Mediophyceae</taxon>
        <taxon>Lithodesmiophycidae</taxon>
        <taxon>Lithodesmiales</taxon>
        <taxon>Lithodesmiaceae</taxon>
        <taxon>Ditylum</taxon>
    </lineage>
</organism>
<reference evidence="2" key="1">
    <citation type="submission" date="2021-01" db="EMBL/GenBank/DDBJ databases">
        <authorList>
            <person name="Corre E."/>
            <person name="Pelletier E."/>
            <person name="Niang G."/>
            <person name="Scheremetjew M."/>
            <person name="Finn R."/>
            <person name="Kale V."/>
            <person name="Holt S."/>
            <person name="Cochrane G."/>
            <person name="Meng A."/>
            <person name="Brown T."/>
            <person name="Cohen L."/>
        </authorList>
    </citation>
    <scope>NUCLEOTIDE SEQUENCE</scope>
    <source>
        <strain evidence="2">Pop2</strain>
    </source>
</reference>
<evidence type="ECO:0000313" key="2">
    <source>
        <dbReference type="EMBL" id="CAD9343064.1"/>
    </source>
</evidence>
<feature type="region of interest" description="Disordered" evidence="1">
    <location>
        <begin position="113"/>
        <end position="137"/>
    </location>
</feature>
<evidence type="ECO:0000256" key="1">
    <source>
        <dbReference type="SAM" id="MobiDB-lite"/>
    </source>
</evidence>
<sequence>MTNLFPIRIDASSSDNSIRLIDTLLIDPTCLPIPLSSFSEDAMQSYISQNTHEFVNTLLSDMEVYGTSRTSKHFAGRVDLWNVVSLREEMERQVKEQLEAAISLSVGNNAGITSTTSDATTKKDDTKKEETTKKEENPNLKRIKIRIRDNNILILDEFDYDTSTSPSPDGCPIAIANQLVQDLNLPESCGVAIATSIAEQICGSVEVEGDLSDMRDERADRDVPSAWVVDGKESGVLQSMVLGEGMMMGQSAASVGVVGAVDGALKR</sequence>
<feature type="compositionally biased region" description="Basic and acidic residues" evidence="1">
    <location>
        <begin position="120"/>
        <end position="137"/>
    </location>
</feature>
<dbReference type="InterPro" id="IPR006939">
    <property type="entry name" value="SNF5"/>
</dbReference>
<dbReference type="Pfam" id="PF04855">
    <property type="entry name" value="SNF5"/>
    <property type="match status" value="1"/>
</dbReference>
<dbReference type="AlphaFoldDB" id="A0A7S1ZM05"/>
<gene>
    <name evidence="2" type="ORF">DBRI1063_LOCUS17642</name>
</gene>
<name>A0A7S1ZM05_9STRA</name>
<accession>A0A7S1ZM05</accession>
<dbReference type="EMBL" id="HBGN01027331">
    <property type="protein sequence ID" value="CAD9343064.1"/>
    <property type="molecule type" value="Transcribed_RNA"/>
</dbReference>
<dbReference type="GO" id="GO:0006338">
    <property type="term" value="P:chromatin remodeling"/>
    <property type="evidence" value="ECO:0007669"/>
    <property type="project" value="InterPro"/>
</dbReference>